<proteinExistence type="evidence at transcript level"/>
<dbReference type="PANTHER" id="PTHR14614">
    <property type="entry name" value="HEPATOCELLULAR CARCINOMA-ASSOCIATED ANTIGEN"/>
    <property type="match status" value="1"/>
</dbReference>
<dbReference type="EMBL" id="JW875648">
    <property type="protein sequence ID" value="AFP08165.1"/>
    <property type="molecule type" value="mRNA"/>
</dbReference>
<dbReference type="Gene3D" id="3.40.50.150">
    <property type="entry name" value="Vaccinia Virus protein VP39"/>
    <property type="match status" value="1"/>
</dbReference>
<dbReference type="AlphaFoldDB" id="V9L8B1"/>
<keyword evidence="2" id="KW-0949">S-adenosyl-L-methionine</keyword>
<dbReference type="Pfam" id="PF10294">
    <property type="entry name" value="Methyltransf_16"/>
    <property type="match status" value="1"/>
</dbReference>
<keyword evidence="1" id="KW-0808">Transferase</keyword>
<name>V9L8B1_CALMI</name>
<evidence type="ECO:0000256" key="1">
    <source>
        <dbReference type="ARBA" id="ARBA00022603"/>
    </source>
</evidence>
<evidence type="ECO:0000313" key="3">
    <source>
        <dbReference type="EMBL" id="AFP08165.1"/>
    </source>
</evidence>
<dbReference type="GO" id="GO:0032259">
    <property type="term" value="P:methylation"/>
    <property type="evidence" value="ECO:0007669"/>
    <property type="project" value="UniProtKB-KW"/>
</dbReference>
<accession>V9L8B1</accession>
<dbReference type="InterPro" id="IPR029063">
    <property type="entry name" value="SAM-dependent_MTases_sf"/>
</dbReference>
<evidence type="ECO:0000256" key="2">
    <source>
        <dbReference type="ARBA" id="ARBA00022691"/>
    </source>
</evidence>
<keyword evidence="1" id="KW-0489">Methyltransferase</keyword>
<dbReference type="PANTHER" id="PTHR14614:SF1">
    <property type="entry name" value="METHYLTRANSFERASE-LIKE PROTEIN 21E PSEUDOGENE-RELATED"/>
    <property type="match status" value="1"/>
</dbReference>
<reference evidence="3" key="1">
    <citation type="journal article" date="2014" name="Nature">
        <title>Elephant shark genome provides unique insights into gnathostome evolution.</title>
        <authorList>
            <consortium name="International Elephant Shark Genome Sequencing Consortium"/>
            <person name="Venkatesh B."/>
            <person name="Lee A.P."/>
            <person name="Ravi V."/>
            <person name="Maurya A.K."/>
            <person name="Lian M.M."/>
            <person name="Swann J.B."/>
            <person name="Ohta Y."/>
            <person name="Flajnik M.F."/>
            <person name="Sutoh Y."/>
            <person name="Kasahara M."/>
            <person name="Hoon S."/>
            <person name="Gangu V."/>
            <person name="Roy S.W."/>
            <person name="Irimia M."/>
            <person name="Korzh V."/>
            <person name="Kondrychyn I."/>
            <person name="Lim Z.W."/>
            <person name="Tay B.H."/>
            <person name="Tohari S."/>
            <person name="Kong K.W."/>
            <person name="Ho S."/>
            <person name="Lorente-Galdos B."/>
            <person name="Quilez J."/>
            <person name="Marques-Bonet T."/>
            <person name="Raney B.J."/>
            <person name="Ingham P.W."/>
            <person name="Tay A."/>
            <person name="Hillier L.W."/>
            <person name="Minx P."/>
            <person name="Boehm T."/>
            <person name="Wilson R.K."/>
            <person name="Brenner S."/>
            <person name="Warren W.C."/>
        </authorList>
    </citation>
    <scope>NUCLEOTIDE SEQUENCE</scope>
    <source>
        <tissue evidence="3">Muscle</tissue>
    </source>
</reference>
<protein>
    <submittedName>
        <fullName evidence="3">Uncharacterized protein</fullName>
    </submittedName>
</protein>
<dbReference type="GO" id="GO:0008168">
    <property type="term" value="F:methyltransferase activity"/>
    <property type="evidence" value="ECO:0007669"/>
    <property type="project" value="UniProtKB-KW"/>
</dbReference>
<dbReference type="InterPro" id="IPR019410">
    <property type="entry name" value="Methyltransf_16"/>
</dbReference>
<sequence length="113" mass="13740">MRSKHEPEVKELSWGVDLEKNFPQSECHYDYILAADVVYSHPYLEELLMTFDHLCQDDTIILWTMKFRLEKENNFVEKFKYIFDVEVIYNLPSLQIKLYRATWKISSRLRKET</sequence>
<organism evidence="3">
    <name type="scientific">Callorhinchus milii</name>
    <name type="common">Ghost shark</name>
    <dbReference type="NCBI Taxonomy" id="7868"/>
    <lineage>
        <taxon>Eukaryota</taxon>
        <taxon>Metazoa</taxon>
        <taxon>Chordata</taxon>
        <taxon>Craniata</taxon>
        <taxon>Vertebrata</taxon>
        <taxon>Chondrichthyes</taxon>
        <taxon>Holocephali</taxon>
        <taxon>Chimaeriformes</taxon>
        <taxon>Callorhinchidae</taxon>
        <taxon>Callorhinchus</taxon>
    </lineage>
</organism>